<dbReference type="AlphaFoldDB" id="A0A445EMN5"/>
<evidence type="ECO:0000256" key="3">
    <source>
        <dbReference type="ARBA" id="ARBA00023004"/>
    </source>
</evidence>
<evidence type="ECO:0008006" key="9">
    <source>
        <dbReference type="Google" id="ProtNLM"/>
    </source>
</evidence>
<evidence type="ECO:0000313" key="8">
    <source>
        <dbReference type="Proteomes" id="UP000289738"/>
    </source>
</evidence>
<dbReference type="InterPro" id="IPR026992">
    <property type="entry name" value="DIOX_N"/>
</dbReference>
<comment type="caution">
    <text evidence="7">The sequence shown here is derived from an EMBL/GenBank/DDBJ whole genome shotgun (WGS) entry which is preliminary data.</text>
</comment>
<keyword evidence="2" id="KW-0847">Vitamin C</keyword>
<dbReference type="InterPro" id="IPR002156">
    <property type="entry name" value="RNaseH_domain"/>
</dbReference>
<dbReference type="EMBL" id="SDMP01000001">
    <property type="protein sequence ID" value="RYR76710.1"/>
    <property type="molecule type" value="Genomic_DNA"/>
</dbReference>
<keyword evidence="4" id="KW-0472">Membrane</keyword>
<gene>
    <name evidence="7" type="ORF">Ahy_A01g001283</name>
</gene>
<accession>A0A445EMN5</accession>
<keyword evidence="3" id="KW-0408">Iron</keyword>
<evidence type="ECO:0000313" key="7">
    <source>
        <dbReference type="EMBL" id="RYR76710.1"/>
    </source>
</evidence>
<dbReference type="GO" id="GO:0046872">
    <property type="term" value="F:metal ion binding"/>
    <property type="evidence" value="ECO:0007669"/>
    <property type="project" value="UniProtKB-KW"/>
</dbReference>
<dbReference type="Proteomes" id="UP000289738">
    <property type="component" value="Chromosome A01"/>
</dbReference>
<evidence type="ECO:0000256" key="1">
    <source>
        <dbReference type="ARBA" id="ARBA00022723"/>
    </source>
</evidence>
<evidence type="ECO:0000259" key="5">
    <source>
        <dbReference type="Pfam" id="PF13456"/>
    </source>
</evidence>
<dbReference type="InterPro" id="IPR050295">
    <property type="entry name" value="Plant_2OG-oxidoreductases"/>
</dbReference>
<dbReference type="GO" id="GO:0031418">
    <property type="term" value="F:L-ascorbic acid binding"/>
    <property type="evidence" value="ECO:0007669"/>
    <property type="project" value="UniProtKB-KW"/>
</dbReference>
<keyword evidence="8" id="KW-1185">Reference proteome</keyword>
<dbReference type="InterPro" id="IPR044730">
    <property type="entry name" value="RNase_H-like_dom_plant"/>
</dbReference>
<dbReference type="CDD" id="cd06222">
    <property type="entry name" value="RNase_H_like"/>
    <property type="match status" value="1"/>
</dbReference>
<keyword evidence="4" id="KW-1133">Transmembrane helix</keyword>
<dbReference type="STRING" id="3818.A0A445EMN5"/>
<feature type="transmembrane region" description="Helical" evidence="4">
    <location>
        <begin position="155"/>
        <end position="176"/>
    </location>
</feature>
<name>A0A445EMN5_ARAHY</name>
<evidence type="ECO:0000256" key="4">
    <source>
        <dbReference type="SAM" id="Phobius"/>
    </source>
</evidence>
<dbReference type="Pfam" id="PF14226">
    <property type="entry name" value="DIOX_N"/>
    <property type="match status" value="1"/>
</dbReference>
<dbReference type="Gene3D" id="2.60.120.330">
    <property type="entry name" value="B-lactam Antibiotic, Isopenicillin N Synthase, Chain"/>
    <property type="match status" value="1"/>
</dbReference>
<dbReference type="SUPFAM" id="SSF51197">
    <property type="entry name" value="Clavaminate synthase-like"/>
    <property type="match status" value="1"/>
</dbReference>
<dbReference type="InterPro" id="IPR027443">
    <property type="entry name" value="IPNS-like_sf"/>
</dbReference>
<keyword evidence="1" id="KW-0479">Metal-binding</keyword>
<protein>
    <recommendedName>
        <fullName evidence="9">RNase H type-1 domain-containing protein</fullName>
    </recommendedName>
</protein>
<organism evidence="7 8">
    <name type="scientific">Arachis hypogaea</name>
    <name type="common">Peanut</name>
    <dbReference type="NCBI Taxonomy" id="3818"/>
    <lineage>
        <taxon>Eukaryota</taxon>
        <taxon>Viridiplantae</taxon>
        <taxon>Streptophyta</taxon>
        <taxon>Embryophyta</taxon>
        <taxon>Tracheophyta</taxon>
        <taxon>Spermatophyta</taxon>
        <taxon>Magnoliopsida</taxon>
        <taxon>eudicotyledons</taxon>
        <taxon>Gunneridae</taxon>
        <taxon>Pentapetalae</taxon>
        <taxon>rosids</taxon>
        <taxon>fabids</taxon>
        <taxon>Fabales</taxon>
        <taxon>Fabaceae</taxon>
        <taxon>Papilionoideae</taxon>
        <taxon>50 kb inversion clade</taxon>
        <taxon>dalbergioids sensu lato</taxon>
        <taxon>Dalbergieae</taxon>
        <taxon>Pterocarpus clade</taxon>
        <taxon>Arachis</taxon>
    </lineage>
</organism>
<feature type="domain" description="RNase H type-1" evidence="5">
    <location>
        <begin position="49"/>
        <end position="110"/>
    </location>
</feature>
<dbReference type="GO" id="GO:0004523">
    <property type="term" value="F:RNA-DNA hybrid ribonuclease activity"/>
    <property type="evidence" value="ECO:0007669"/>
    <property type="project" value="InterPro"/>
</dbReference>
<dbReference type="Pfam" id="PF13456">
    <property type="entry name" value="RVT_3"/>
    <property type="match status" value="1"/>
</dbReference>
<dbReference type="GO" id="GO:0003676">
    <property type="term" value="F:nucleic acid binding"/>
    <property type="evidence" value="ECO:0007669"/>
    <property type="project" value="InterPro"/>
</dbReference>
<keyword evidence="4" id="KW-0812">Transmembrane</keyword>
<sequence>MVMQSATARQAENVAATTQVPHCTESVIFAQNDQVVRCLPPPQNVLKLNVDAAISHRGDGGAGAVVRDEEGHILMAATWRLEAPVSVKEAEARALMLGSELASQTSQSKIEDAAWVHPESRSIRKSETHKVVRPRLSKGKIQDLRMAHRVHKMSLLVGGMLFVADYLYIHAAWHLATAVGVKPESEKLRSALTSAGCFQAIGHGMSTSYLHKIRQVSKQFFQLPVEEKQKYARAANDSEGYGNDRILSKKQNRRRSLWPQNPIDFSEILEEFSIKVKSMMDYLLRCMGRSLNPEEGSFLDQFGGQSLFAASFSFIHVVQDPIWYSSLIQIDQ</sequence>
<proteinExistence type="predicted"/>
<evidence type="ECO:0000259" key="6">
    <source>
        <dbReference type="Pfam" id="PF14226"/>
    </source>
</evidence>
<feature type="domain" description="Non-haem dioxygenase N-terminal" evidence="6">
    <location>
        <begin position="184"/>
        <end position="251"/>
    </location>
</feature>
<reference evidence="7 8" key="1">
    <citation type="submission" date="2019-01" db="EMBL/GenBank/DDBJ databases">
        <title>Sequencing of cultivated peanut Arachis hypogaea provides insights into genome evolution and oil improvement.</title>
        <authorList>
            <person name="Chen X."/>
        </authorList>
    </citation>
    <scope>NUCLEOTIDE SEQUENCE [LARGE SCALE GENOMIC DNA]</scope>
    <source>
        <strain evidence="8">cv. Fuhuasheng</strain>
        <tissue evidence="7">Leaves</tissue>
    </source>
</reference>
<dbReference type="PANTHER" id="PTHR47991">
    <property type="entry name" value="OXOGLUTARATE/IRON-DEPENDENT DIOXYGENASE"/>
    <property type="match status" value="1"/>
</dbReference>
<evidence type="ECO:0000256" key="2">
    <source>
        <dbReference type="ARBA" id="ARBA00022896"/>
    </source>
</evidence>